<dbReference type="Proteomes" id="UP000245959">
    <property type="component" value="Unassembled WGS sequence"/>
</dbReference>
<evidence type="ECO:0000313" key="8">
    <source>
        <dbReference type="EMBL" id="PVY34446.1"/>
    </source>
</evidence>
<sequence>MGRIVKRQLRKPDKLRFKSEFDQVRLDGTKLVGPSMLLVYAPAPDDLLRCGVICGRKYSLLSVKRNRARRLCWESFRLLKEYLPVVRLVLIPRRRMEKYKRQDVTREMAGLLAKAGLIPAGPAESPPEC</sequence>
<dbReference type="NCBIfam" id="TIGR00188">
    <property type="entry name" value="rnpA"/>
    <property type="match status" value="1"/>
</dbReference>
<evidence type="ECO:0000256" key="7">
    <source>
        <dbReference type="NCBIfam" id="TIGR00188"/>
    </source>
</evidence>
<comment type="catalytic activity">
    <reaction evidence="6">
        <text>Endonucleolytic cleavage of RNA, removing 5'-extranucleotides from tRNA precursor.</text>
        <dbReference type="EC" id="3.1.26.5"/>
    </reaction>
</comment>
<keyword evidence="9" id="KW-1185">Reference proteome</keyword>
<dbReference type="EC" id="3.1.26.5" evidence="6 7"/>
<evidence type="ECO:0000256" key="5">
    <source>
        <dbReference type="ARBA" id="ARBA00022884"/>
    </source>
</evidence>
<comment type="caution">
    <text evidence="8">The sequence shown here is derived from an EMBL/GenBank/DDBJ whole genome shotgun (WGS) entry which is preliminary data.</text>
</comment>
<accession>A0A2U1ADL0</accession>
<dbReference type="SUPFAM" id="SSF54211">
    <property type="entry name" value="Ribosomal protein S5 domain 2-like"/>
    <property type="match status" value="1"/>
</dbReference>
<dbReference type="Pfam" id="PF00825">
    <property type="entry name" value="Ribonuclease_P"/>
    <property type="match status" value="1"/>
</dbReference>
<comment type="function">
    <text evidence="6">RNaseP catalyzes the removal of the 5'-leader sequence from pre-tRNA to produce the mature 5'-terminus. It can also cleave other RNA substrates such as 4.5S RNA. The protein component plays an auxiliary but essential role in vivo by binding to the 5'-leader sequence and broadening the substrate specificity of the ribozyme.</text>
</comment>
<dbReference type="InterPro" id="IPR000100">
    <property type="entry name" value="RNase_P"/>
</dbReference>
<keyword evidence="3 6" id="KW-0255">Endonuclease</keyword>
<dbReference type="GO" id="GO:0000049">
    <property type="term" value="F:tRNA binding"/>
    <property type="evidence" value="ECO:0007669"/>
    <property type="project" value="UniProtKB-UniRule"/>
</dbReference>
<proteinExistence type="inferred from homology"/>
<evidence type="ECO:0000256" key="1">
    <source>
        <dbReference type="ARBA" id="ARBA00022694"/>
    </source>
</evidence>
<dbReference type="AlphaFoldDB" id="A0A2U1ADL0"/>
<dbReference type="EMBL" id="QEKH01000049">
    <property type="protein sequence ID" value="PVY34446.1"/>
    <property type="molecule type" value="Genomic_DNA"/>
</dbReference>
<dbReference type="PANTHER" id="PTHR33992:SF1">
    <property type="entry name" value="RIBONUCLEASE P PROTEIN COMPONENT"/>
    <property type="match status" value="1"/>
</dbReference>
<dbReference type="InterPro" id="IPR014721">
    <property type="entry name" value="Ribsml_uS5_D2-typ_fold_subgr"/>
</dbReference>
<dbReference type="Gene3D" id="3.30.230.10">
    <property type="match status" value="1"/>
</dbReference>
<gene>
    <name evidence="6" type="primary">rnpA</name>
    <name evidence="8" type="ORF">C8D82_1499</name>
</gene>
<evidence type="ECO:0000256" key="6">
    <source>
        <dbReference type="HAMAP-Rule" id="MF_00227"/>
    </source>
</evidence>
<dbReference type="GO" id="GO:0004526">
    <property type="term" value="F:ribonuclease P activity"/>
    <property type="evidence" value="ECO:0007669"/>
    <property type="project" value="UniProtKB-UniRule"/>
</dbReference>
<reference evidence="8 9" key="1">
    <citation type="submission" date="2018-04" db="EMBL/GenBank/DDBJ databases">
        <title>Genomic Encyclopedia of Type Strains, Phase IV (KMG-IV): sequencing the most valuable type-strain genomes for metagenomic binning, comparative biology and taxonomic classification.</title>
        <authorList>
            <person name="Goeker M."/>
        </authorList>
    </citation>
    <scope>NUCLEOTIDE SEQUENCE [LARGE SCALE GENOMIC DNA]</scope>
    <source>
        <strain evidence="8 9">DSM 14823</strain>
    </source>
</reference>
<keyword evidence="2 6" id="KW-0540">Nuclease</keyword>
<keyword evidence="5 6" id="KW-0694">RNA-binding</keyword>
<comment type="subunit">
    <text evidence="6">Consists of a catalytic RNA component (M1 or rnpB) and a protein subunit.</text>
</comment>
<evidence type="ECO:0000256" key="4">
    <source>
        <dbReference type="ARBA" id="ARBA00022801"/>
    </source>
</evidence>
<dbReference type="GO" id="GO:0042781">
    <property type="term" value="F:3'-tRNA processing endoribonuclease activity"/>
    <property type="evidence" value="ECO:0007669"/>
    <property type="project" value="TreeGrafter"/>
</dbReference>
<dbReference type="GO" id="GO:0001682">
    <property type="term" value="P:tRNA 5'-leader removal"/>
    <property type="evidence" value="ECO:0007669"/>
    <property type="project" value="UniProtKB-UniRule"/>
</dbReference>
<dbReference type="HAMAP" id="MF_00227">
    <property type="entry name" value="RNase_P"/>
    <property type="match status" value="1"/>
</dbReference>
<keyword evidence="4 6" id="KW-0378">Hydrolase</keyword>
<name>A0A2U1ADL0_9BACT</name>
<dbReference type="PANTHER" id="PTHR33992">
    <property type="entry name" value="RIBONUCLEASE P PROTEIN COMPONENT"/>
    <property type="match status" value="1"/>
</dbReference>
<evidence type="ECO:0000256" key="2">
    <source>
        <dbReference type="ARBA" id="ARBA00022722"/>
    </source>
</evidence>
<keyword evidence="1 6" id="KW-0819">tRNA processing</keyword>
<organism evidence="8 9">
    <name type="scientific">Victivallis vadensis</name>
    <dbReference type="NCBI Taxonomy" id="172901"/>
    <lineage>
        <taxon>Bacteria</taxon>
        <taxon>Pseudomonadati</taxon>
        <taxon>Lentisphaerota</taxon>
        <taxon>Lentisphaeria</taxon>
        <taxon>Victivallales</taxon>
        <taxon>Victivallaceae</taxon>
        <taxon>Victivallis</taxon>
    </lineage>
</organism>
<dbReference type="GO" id="GO:0030677">
    <property type="term" value="C:ribonuclease P complex"/>
    <property type="evidence" value="ECO:0007669"/>
    <property type="project" value="TreeGrafter"/>
</dbReference>
<evidence type="ECO:0000256" key="3">
    <source>
        <dbReference type="ARBA" id="ARBA00022759"/>
    </source>
</evidence>
<evidence type="ECO:0000313" key="9">
    <source>
        <dbReference type="Proteomes" id="UP000245959"/>
    </source>
</evidence>
<dbReference type="InterPro" id="IPR020568">
    <property type="entry name" value="Ribosomal_Su5_D2-typ_SF"/>
</dbReference>
<protein>
    <recommendedName>
        <fullName evidence="6 7">Ribonuclease P protein component</fullName>
        <shortName evidence="6">RNase P protein</shortName>
        <shortName evidence="6">RNaseP protein</shortName>
        <ecNumber evidence="6 7">3.1.26.5</ecNumber>
    </recommendedName>
    <alternativeName>
        <fullName evidence="6">Protein C5</fullName>
    </alternativeName>
</protein>
<comment type="similarity">
    <text evidence="6">Belongs to the RnpA family.</text>
</comment>